<protein>
    <submittedName>
        <fullName evidence="7">26S protease regulatory subunit 6A</fullName>
    </submittedName>
    <submittedName>
        <fullName evidence="9">26S_protease regulatory subunit 6A</fullName>
    </submittedName>
</protein>
<reference evidence="7" key="1">
    <citation type="submission" date="2023-06" db="EMBL/GenBank/DDBJ databases">
        <authorList>
            <person name="Kurt Z."/>
        </authorList>
    </citation>
    <scope>NUCLEOTIDE SEQUENCE</scope>
</reference>
<evidence type="ECO:0000256" key="3">
    <source>
        <dbReference type="ARBA" id="ARBA00022840"/>
    </source>
</evidence>
<reference evidence="9 12" key="2">
    <citation type="submission" date="2024-07" db="EMBL/GenBank/DDBJ databases">
        <authorList>
            <person name="Akdeniz Z."/>
        </authorList>
    </citation>
    <scope>NUCLEOTIDE SEQUENCE [LARGE SCALE GENOMIC DNA]</scope>
</reference>
<evidence type="ECO:0000313" key="7">
    <source>
        <dbReference type="EMBL" id="CAI9953419.1"/>
    </source>
</evidence>
<name>A0AA86QHS7_9EUKA</name>
<dbReference type="Pfam" id="PF16450">
    <property type="entry name" value="Prot_ATP_ID_OB_C"/>
    <property type="match status" value="1"/>
</dbReference>
<dbReference type="GO" id="GO:0016887">
    <property type="term" value="F:ATP hydrolysis activity"/>
    <property type="evidence" value="ECO:0007669"/>
    <property type="project" value="InterPro"/>
</dbReference>
<gene>
    <name evidence="9" type="ORF">HINF_LOCUS22196</name>
    <name evidence="7" type="ORF">HINF_LOCUS41064</name>
    <name evidence="8" type="ORF">HINF_LOCUS47576</name>
    <name evidence="10" type="ORF">HINF_LOCUS52539</name>
    <name evidence="11" type="ORF">HINF_LOCUS66045</name>
</gene>
<evidence type="ECO:0000313" key="12">
    <source>
        <dbReference type="Proteomes" id="UP001642409"/>
    </source>
</evidence>
<dbReference type="Gene3D" id="2.40.50.140">
    <property type="entry name" value="Nucleic acid-binding proteins"/>
    <property type="match status" value="1"/>
</dbReference>
<dbReference type="Pfam" id="PF00004">
    <property type="entry name" value="AAA"/>
    <property type="match status" value="1"/>
</dbReference>
<evidence type="ECO:0000256" key="5">
    <source>
        <dbReference type="SAM" id="Coils"/>
    </source>
</evidence>
<dbReference type="InterPro" id="IPR041569">
    <property type="entry name" value="AAA_lid_3"/>
</dbReference>
<feature type="coiled-coil region" evidence="5">
    <location>
        <begin position="22"/>
        <end position="70"/>
    </location>
</feature>
<dbReference type="EMBL" id="CATOUU010000925">
    <property type="protein sequence ID" value="CAI9959931.1"/>
    <property type="molecule type" value="Genomic_DNA"/>
</dbReference>
<dbReference type="EMBL" id="CATOUU010000839">
    <property type="protein sequence ID" value="CAI9953419.1"/>
    <property type="molecule type" value="Genomic_DNA"/>
</dbReference>
<comment type="caution">
    <text evidence="7">The sequence shown here is derived from an EMBL/GenBank/DDBJ whole genome shotgun (WGS) entry which is preliminary data.</text>
</comment>
<dbReference type="Pfam" id="PF17862">
    <property type="entry name" value="AAA_lid_3"/>
    <property type="match status" value="1"/>
</dbReference>
<evidence type="ECO:0000313" key="11">
    <source>
        <dbReference type="EMBL" id="CAL6091978.1"/>
    </source>
</evidence>
<dbReference type="GO" id="GO:0005524">
    <property type="term" value="F:ATP binding"/>
    <property type="evidence" value="ECO:0007669"/>
    <property type="project" value="UniProtKB-KW"/>
</dbReference>
<evidence type="ECO:0000256" key="1">
    <source>
        <dbReference type="ARBA" id="ARBA00006914"/>
    </source>
</evidence>
<dbReference type="Gene3D" id="1.10.8.60">
    <property type="match status" value="1"/>
</dbReference>
<dbReference type="InterPro" id="IPR027417">
    <property type="entry name" value="P-loop_NTPase"/>
</dbReference>
<dbReference type="InterPro" id="IPR050221">
    <property type="entry name" value="26S_Proteasome_ATPase"/>
</dbReference>
<dbReference type="InterPro" id="IPR003593">
    <property type="entry name" value="AAA+_ATPase"/>
</dbReference>
<dbReference type="InterPro" id="IPR032501">
    <property type="entry name" value="Prot_ATP_ID_OB_2nd"/>
</dbReference>
<feature type="domain" description="AAA+ ATPase" evidence="6">
    <location>
        <begin position="192"/>
        <end position="349"/>
    </location>
</feature>
<evidence type="ECO:0000256" key="4">
    <source>
        <dbReference type="ARBA" id="ARBA00022942"/>
    </source>
</evidence>
<dbReference type="InterPro" id="IPR012340">
    <property type="entry name" value="NA-bd_OB-fold"/>
</dbReference>
<keyword evidence="5" id="KW-0175">Coiled coil</keyword>
<evidence type="ECO:0000256" key="2">
    <source>
        <dbReference type="ARBA" id="ARBA00022741"/>
    </source>
</evidence>
<dbReference type="InterPro" id="IPR003959">
    <property type="entry name" value="ATPase_AAA_core"/>
</dbReference>
<keyword evidence="4" id="KW-0647">Proteasome</keyword>
<organism evidence="7">
    <name type="scientific">Hexamita inflata</name>
    <dbReference type="NCBI Taxonomy" id="28002"/>
    <lineage>
        <taxon>Eukaryota</taxon>
        <taxon>Metamonada</taxon>
        <taxon>Diplomonadida</taxon>
        <taxon>Hexamitidae</taxon>
        <taxon>Hexamitinae</taxon>
        <taxon>Hexamita</taxon>
    </lineage>
</organism>
<dbReference type="AlphaFoldDB" id="A0AA86QHS7"/>
<accession>A0AA86QHS7</accession>
<evidence type="ECO:0000313" key="10">
    <source>
        <dbReference type="EMBL" id="CAL6066628.1"/>
    </source>
</evidence>
<dbReference type="EMBL" id="CAXDID020000062">
    <property type="protein sequence ID" value="CAL6010676.1"/>
    <property type="molecule type" value="Genomic_DNA"/>
</dbReference>
<dbReference type="PANTHER" id="PTHR23073">
    <property type="entry name" value="26S PROTEASOME REGULATORY SUBUNIT"/>
    <property type="match status" value="1"/>
</dbReference>
<comment type="similarity">
    <text evidence="1">Belongs to the AAA ATPase family.</text>
</comment>
<dbReference type="SMART" id="SM00382">
    <property type="entry name" value="AAA"/>
    <property type="match status" value="1"/>
</dbReference>
<evidence type="ECO:0000313" key="9">
    <source>
        <dbReference type="EMBL" id="CAL6010676.1"/>
    </source>
</evidence>
<proteinExistence type="inferred from homology"/>
<keyword evidence="2" id="KW-0547">Nucleotide-binding</keyword>
<dbReference type="SUPFAM" id="SSF52540">
    <property type="entry name" value="P-loop containing nucleoside triphosphate hydrolases"/>
    <property type="match status" value="1"/>
</dbReference>
<keyword evidence="7" id="KW-0645">Protease</keyword>
<dbReference type="Gene3D" id="3.40.50.300">
    <property type="entry name" value="P-loop containing nucleotide triphosphate hydrolases"/>
    <property type="match status" value="1"/>
</dbReference>
<sequence>MNTESLAQAIREIDPSVLTMTNPELRAHIRNLRDQLDFQKRELQYVRQQIKEQKQLEQDAQKRVEATKQLPMLICTVSELFEHVDEDSGEVLKSVVIKTTSRQNIFCPTAGLVPYSSIKPNDLVAVNRDTFLIYERLPQFYDARVKQMLVAERPSDSFKQVGGMDQIIKQVEEAVLLPFQKPELFDQVGIQPSKGLLLYGKPGVGKTLIARCIANACDCIFLSLCATQLIQMYIGDGSQMLQELFELAKEYVDKDTINGVPQNSPANKVRGALIYIDEIDAIGTRRFDAEQNSGREVARTLMTLLNLMDGFISNNQIKVLASTNRVDSLDPALVRSNRFDRKIECPLPNITGRVQILKIHSSKMRLSSDLNFEEVAKTCDGFSGAQLKAVCVEAGMNCLRRNGREVEMRDFMEGIGMVLNRKVAEEGYL</sequence>
<dbReference type="GO" id="GO:0006508">
    <property type="term" value="P:proteolysis"/>
    <property type="evidence" value="ECO:0007669"/>
    <property type="project" value="UniProtKB-KW"/>
</dbReference>
<dbReference type="Proteomes" id="UP001642409">
    <property type="component" value="Unassembled WGS sequence"/>
</dbReference>
<keyword evidence="7" id="KW-0378">Hydrolase</keyword>
<keyword evidence="12" id="KW-1185">Reference proteome</keyword>
<dbReference type="GO" id="GO:0000502">
    <property type="term" value="C:proteasome complex"/>
    <property type="evidence" value="ECO:0007669"/>
    <property type="project" value="UniProtKB-KW"/>
</dbReference>
<evidence type="ECO:0000259" key="6">
    <source>
        <dbReference type="SMART" id="SM00382"/>
    </source>
</evidence>
<dbReference type="GO" id="GO:0008233">
    <property type="term" value="F:peptidase activity"/>
    <property type="evidence" value="ECO:0007669"/>
    <property type="project" value="UniProtKB-KW"/>
</dbReference>
<keyword evidence="3" id="KW-0067">ATP-binding</keyword>
<dbReference type="FunFam" id="3.40.50.300:FF:000061">
    <property type="entry name" value="ATPase family, AAA domain-containing 2"/>
    <property type="match status" value="1"/>
</dbReference>
<dbReference type="EMBL" id="CAXDID020000440">
    <property type="protein sequence ID" value="CAL6091978.1"/>
    <property type="molecule type" value="Genomic_DNA"/>
</dbReference>
<evidence type="ECO:0000313" key="8">
    <source>
        <dbReference type="EMBL" id="CAI9959931.1"/>
    </source>
</evidence>
<dbReference type="EMBL" id="CAXDID020000263">
    <property type="protein sequence ID" value="CAL6066628.1"/>
    <property type="molecule type" value="Genomic_DNA"/>
</dbReference>